<comment type="caution">
    <text evidence="1">The sequence shown here is derived from an EMBL/GenBank/DDBJ whole genome shotgun (WGS) entry which is preliminary data.</text>
</comment>
<dbReference type="PATRIC" id="fig|1800.3.peg.2089"/>
<keyword evidence="2" id="KW-1185">Reference proteome</keyword>
<dbReference type="EMBL" id="JYNX01000032">
    <property type="protein sequence ID" value="KMO81030.1"/>
    <property type="molecule type" value="Genomic_DNA"/>
</dbReference>
<dbReference type="Proteomes" id="UP000036176">
    <property type="component" value="Unassembled WGS sequence"/>
</dbReference>
<evidence type="ECO:0008006" key="3">
    <source>
        <dbReference type="Google" id="ProtNLM"/>
    </source>
</evidence>
<proteinExistence type="predicted"/>
<protein>
    <recommendedName>
        <fullName evidence="3">Lipoprotein LpqN</fullName>
    </recommendedName>
</protein>
<organism evidence="1 2">
    <name type="scientific">Mycolicibacterium chubuense</name>
    <name type="common">Mycobacterium chubuense</name>
    <dbReference type="NCBI Taxonomy" id="1800"/>
    <lineage>
        <taxon>Bacteria</taxon>
        <taxon>Bacillati</taxon>
        <taxon>Actinomycetota</taxon>
        <taxon>Actinomycetes</taxon>
        <taxon>Mycobacteriales</taxon>
        <taxon>Mycobacteriaceae</taxon>
        <taxon>Mycolicibacterium</taxon>
    </lineage>
</organism>
<dbReference type="AlphaFoldDB" id="A0A0J6WCS6"/>
<name>A0A0J6WCS6_MYCCU</name>
<reference evidence="1 2" key="1">
    <citation type="journal article" date="2015" name="Genome Biol. Evol.">
        <title>Characterization of Three Mycobacterium spp. with Potential Use in Bioremediation by Genome Sequencing and Comparative Genomics.</title>
        <authorList>
            <person name="Das S."/>
            <person name="Pettersson B.M."/>
            <person name="Behra P.R."/>
            <person name="Ramesh M."/>
            <person name="Dasgupta S."/>
            <person name="Bhattacharya A."/>
            <person name="Kirsebom L.A."/>
        </authorList>
    </citation>
    <scope>NUCLEOTIDE SEQUENCE [LARGE SCALE GENOMIC DNA]</scope>
    <source>
        <strain evidence="1 2">DSM 44219</strain>
    </source>
</reference>
<evidence type="ECO:0000313" key="1">
    <source>
        <dbReference type="EMBL" id="KMO81030.1"/>
    </source>
</evidence>
<evidence type="ECO:0000313" key="2">
    <source>
        <dbReference type="Proteomes" id="UP000036176"/>
    </source>
</evidence>
<gene>
    <name evidence="1" type="ORF">MCHUDSM44219_02084</name>
</gene>
<accession>A0A0J6WCS6</accession>
<dbReference type="RefSeq" id="WP_048418106.1">
    <property type="nucleotide sequence ID" value="NZ_JYNX01000032.1"/>
</dbReference>
<sequence length="176" mass="18762" precursor="true">MTLAVAATACAPVSSTPWRFAETATGRYVAEFPAEPTIVSLPATSTLLLTLITTAQSGDATFTITETDLRDLADYRSLDDMVDAAIADIRSQLEEASGHGQKVTHLTTTTAQFEGAESRRVACRLVGEIVTSVTLVLFYRRDSLVQAIVTTVGVDADASTDRFLGSLRSNTGSDRV</sequence>